<feature type="transmembrane region" description="Helical" evidence="7">
    <location>
        <begin position="102"/>
        <end position="125"/>
    </location>
</feature>
<dbReference type="RefSeq" id="WP_025359545.1">
    <property type="nucleotide sequence ID" value="NZ_BAAABQ010000010.1"/>
</dbReference>
<evidence type="ECO:0000256" key="5">
    <source>
        <dbReference type="ARBA" id="ARBA00023065"/>
    </source>
</evidence>
<feature type="transmembrane region" description="Helical" evidence="7">
    <location>
        <begin position="172"/>
        <end position="194"/>
    </location>
</feature>
<evidence type="ECO:0000256" key="7">
    <source>
        <dbReference type="SAM" id="Phobius"/>
    </source>
</evidence>
<dbReference type="Pfam" id="PF00999">
    <property type="entry name" value="Na_H_Exchanger"/>
    <property type="match status" value="1"/>
</dbReference>
<dbReference type="PANTHER" id="PTHR32468:SF0">
    <property type="entry name" value="K(+)_H(+) ANTIPORTER 1"/>
    <property type="match status" value="1"/>
</dbReference>
<dbReference type="Gene3D" id="1.20.1530.20">
    <property type="match status" value="1"/>
</dbReference>
<evidence type="ECO:0000259" key="8">
    <source>
        <dbReference type="Pfam" id="PF00999"/>
    </source>
</evidence>
<feature type="domain" description="Cation/H+ exchanger transmembrane" evidence="8">
    <location>
        <begin position="53"/>
        <end position="431"/>
    </location>
</feature>
<sequence>MAVVSRNRRRTGAGVLVGLLVLGGVLAGFGPGLLHGPALDPVAGFLLAVAVIVLVCHLFGAAARRLGQPAVIGEILGGLLLGPSALGALWPQGWHWLFPAQSLGALGLAGQMGLVTFIFLLGSELRLDTLGGRARRGTALVTAGAVGVPLLVGMAVALPAHDLVAGSSPNSTAYVVFFGLAMSITALPVLARILVDLDLQRSPTGVLALTCAAIGDGTAWAALTVLLAVTGVGGTGRTLTTVALAVGLVLVTLLLVRPLLAALVARADRNLVLPVLAAGAIGYAATTQFIGLHAVIGAFLFGLAVPRDSPAVDQLRRQLEGFSVTLLLPLFFAGIGLSTSVGLLGGSAAHWVLFGAVLLAASASKFLGTSGAARLAGLPTRQALGLGALMNCRGVTELVVASIGYQYHLVNEFGLTVLVLLALITTALTGPLMRLINR</sequence>
<comment type="caution">
    <text evidence="9">The sequence shown here is derived from an EMBL/GenBank/DDBJ whole genome shotgun (WGS) entry which is preliminary data.</text>
</comment>
<evidence type="ECO:0000313" key="9">
    <source>
        <dbReference type="EMBL" id="MBA8924822.1"/>
    </source>
</evidence>
<protein>
    <submittedName>
        <fullName evidence="9">Kef-type K+ transport system membrane component KefB</fullName>
    </submittedName>
</protein>
<dbReference type="InterPro" id="IPR006153">
    <property type="entry name" value="Cation/H_exchanger_TM"/>
</dbReference>
<feature type="transmembrane region" description="Helical" evidence="7">
    <location>
        <begin position="206"/>
        <end position="229"/>
    </location>
</feature>
<proteinExistence type="predicted"/>
<feature type="transmembrane region" description="Helical" evidence="7">
    <location>
        <begin position="70"/>
        <end position="90"/>
    </location>
</feature>
<comment type="subcellular location">
    <subcellularLocation>
        <location evidence="1">Membrane</location>
        <topology evidence="1">Multi-pass membrane protein</topology>
    </subcellularLocation>
</comment>
<accession>A0ABR6BDA1</accession>
<keyword evidence="3 7" id="KW-0812">Transmembrane</keyword>
<feature type="transmembrane region" description="Helical" evidence="7">
    <location>
        <begin position="413"/>
        <end position="436"/>
    </location>
</feature>
<evidence type="ECO:0000313" key="10">
    <source>
        <dbReference type="Proteomes" id="UP000517916"/>
    </source>
</evidence>
<feature type="transmembrane region" description="Helical" evidence="7">
    <location>
        <begin position="241"/>
        <end position="264"/>
    </location>
</feature>
<feature type="transmembrane region" description="Helical" evidence="7">
    <location>
        <begin position="324"/>
        <end position="344"/>
    </location>
</feature>
<gene>
    <name evidence="9" type="ORF">BC739_002021</name>
</gene>
<dbReference type="PANTHER" id="PTHR32468">
    <property type="entry name" value="CATION/H + ANTIPORTER"/>
    <property type="match status" value="1"/>
</dbReference>
<dbReference type="Proteomes" id="UP000517916">
    <property type="component" value="Unassembled WGS sequence"/>
</dbReference>
<reference evidence="9 10" key="1">
    <citation type="submission" date="2020-08" db="EMBL/GenBank/DDBJ databases">
        <title>Genomic Encyclopedia of Archaeal and Bacterial Type Strains, Phase II (KMG-II): from individual species to whole genera.</title>
        <authorList>
            <person name="Goeker M."/>
        </authorList>
    </citation>
    <scope>NUCLEOTIDE SEQUENCE [LARGE SCALE GENOMIC DNA]</scope>
    <source>
        <strain evidence="9 10">DSM 43850</strain>
    </source>
</reference>
<keyword evidence="10" id="KW-1185">Reference proteome</keyword>
<dbReference type="EMBL" id="JACJID010000002">
    <property type="protein sequence ID" value="MBA8924822.1"/>
    <property type="molecule type" value="Genomic_DNA"/>
</dbReference>
<evidence type="ECO:0000256" key="4">
    <source>
        <dbReference type="ARBA" id="ARBA00022989"/>
    </source>
</evidence>
<evidence type="ECO:0000256" key="6">
    <source>
        <dbReference type="ARBA" id="ARBA00023136"/>
    </source>
</evidence>
<feature type="transmembrane region" description="Helical" evidence="7">
    <location>
        <begin position="43"/>
        <end position="63"/>
    </location>
</feature>
<evidence type="ECO:0000256" key="3">
    <source>
        <dbReference type="ARBA" id="ARBA00022692"/>
    </source>
</evidence>
<feature type="transmembrane region" description="Helical" evidence="7">
    <location>
        <begin position="351"/>
        <end position="368"/>
    </location>
</feature>
<dbReference type="InterPro" id="IPR050794">
    <property type="entry name" value="CPA2_transporter"/>
</dbReference>
<keyword evidence="5" id="KW-0406">Ion transport</keyword>
<keyword evidence="2" id="KW-0813">Transport</keyword>
<feature type="transmembrane region" description="Helical" evidence="7">
    <location>
        <begin position="271"/>
        <end position="304"/>
    </location>
</feature>
<organism evidence="9 10">
    <name type="scientific">Kutzneria viridogrisea</name>
    <dbReference type="NCBI Taxonomy" id="47990"/>
    <lineage>
        <taxon>Bacteria</taxon>
        <taxon>Bacillati</taxon>
        <taxon>Actinomycetota</taxon>
        <taxon>Actinomycetes</taxon>
        <taxon>Pseudonocardiales</taxon>
        <taxon>Pseudonocardiaceae</taxon>
        <taxon>Kutzneria</taxon>
    </lineage>
</organism>
<feature type="transmembrane region" description="Helical" evidence="7">
    <location>
        <begin position="137"/>
        <end position="160"/>
    </location>
</feature>
<evidence type="ECO:0000256" key="1">
    <source>
        <dbReference type="ARBA" id="ARBA00004141"/>
    </source>
</evidence>
<keyword evidence="6 7" id="KW-0472">Membrane</keyword>
<name>A0ABR6BDA1_9PSEU</name>
<dbReference type="InterPro" id="IPR038770">
    <property type="entry name" value="Na+/solute_symporter_sf"/>
</dbReference>
<keyword evidence="4 7" id="KW-1133">Transmembrane helix</keyword>
<evidence type="ECO:0000256" key="2">
    <source>
        <dbReference type="ARBA" id="ARBA00022448"/>
    </source>
</evidence>